<reference evidence="2" key="1">
    <citation type="submission" date="2018-06" db="EMBL/GenBank/DDBJ databases">
        <authorList>
            <person name="Zhirakovskaya E."/>
        </authorList>
    </citation>
    <scope>NUCLEOTIDE SEQUENCE</scope>
</reference>
<keyword evidence="1" id="KW-0812">Transmembrane</keyword>
<evidence type="ECO:0000313" key="2">
    <source>
        <dbReference type="EMBL" id="VAW05837.1"/>
    </source>
</evidence>
<feature type="transmembrane region" description="Helical" evidence="1">
    <location>
        <begin position="60"/>
        <end position="77"/>
    </location>
</feature>
<keyword evidence="1" id="KW-1133">Transmembrane helix</keyword>
<feature type="transmembrane region" description="Helical" evidence="1">
    <location>
        <begin position="195"/>
        <end position="218"/>
    </location>
</feature>
<feature type="transmembrane region" description="Helical" evidence="1">
    <location>
        <begin position="169"/>
        <end position="188"/>
    </location>
</feature>
<feature type="transmembrane region" description="Helical" evidence="1">
    <location>
        <begin position="364"/>
        <end position="382"/>
    </location>
</feature>
<evidence type="ECO:0000256" key="1">
    <source>
        <dbReference type="SAM" id="Phobius"/>
    </source>
</evidence>
<evidence type="ECO:0008006" key="3">
    <source>
        <dbReference type="Google" id="ProtNLM"/>
    </source>
</evidence>
<dbReference type="EMBL" id="UOEG01000308">
    <property type="protein sequence ID" value="VAW05837.1"/>
    <property type="molecule type" value="Genomic_DNA"/>
</dbReference>
<accession>A0A3B0SXN0</accession>
<sequence>MEYLANTDQLVRDGVLTGDQASEIQARSRETMMTLAINALLVGGIITATLGLIFWLAEPVPVAIAGLLALVAGALVLRRGSDKYRIFGNAAALIGAGMLLGGASIELVKRLEDGAAIYLFLTGGAVTAAAAYAYRRGGEGLQFLTGSIALMGGAVHLAGLIMFEPGGLGATFAYGYSAAVIFGLGLLVDVRLISALAIVPLAQMLDTSTAYFRAAYVFYSPEPALSILQMAAVIALCLWASARFAPRIARHFGVLMMLGFVVLNLCFLVGSLWGDTPGDTLWGISTLSRSDYQDYEAYNAAYEAYRASALSISAGAFSIIWALVLAAVVLWAAINIRRGPLNAALTFAAIHAYTQAFETFGAEPLVFALGGLAAIPVAWGLMQVNASMKAREGMQVSNGS</sequence>
<gene>
    <name evidence="2" type="ORF">MNBD_ALPHA07-743</name>
</gene>
<feature type="transmembrane region" description="Helical" evidence="1">
    <location>
        <begin position="141"/>
        <end position="163"/>
    </location>
</feature>
<organism evidence="2">
    <name type="scientific">hydrothermal vent metagenome</name>
    <dbReference type="NCBI Taxonomy" id="652676"/>
    <lineage>
        <taxon>unclassified sequences</taxon>
        <taxon>metagenomes</taxon>
        <taxon>ecological metagenomes</taxon>
    </lineage>
</organism>
<feature type="transmembrane region" description="Helical" evidence="1">
    <location>
        <begin position="115"/>
        <end position="134"/>
    </location>
</feature>
<protein>
    <recommendedName>
        <fullName evidence="3">DUF2157 domain-containing protein</fullName>
    </recommendedName>
</protein>
<feature type="transmembrane region" description="Helical" evidence="1">
    <location>
        <begin position="224"/>
        <end position="242"/>
    </location>
</feature>
<feature type="transmembrane region" description="Helical" evidence="1">
    <location>
        <begin position="84"/>
        <end position="103"/>
    </location>
</feature>
<dbReference type="AlphaFoldDB" id="A0A3B0SXN0"/>
<feature type="transmembrane region" description="Helical" evidence="1">
    <location>
        <begin position="35"/>
        <end position="54"/>
    </location>
</feature>
<keyword evidence="1" id="KW-0472">Membrane</keyword>
<feature type="transmembrane region" description="Helical" evidence="1">
    <location>
        <begin position="254"/>
        <end position="273"/>
    </location>
</feature>
<feature type="transmembrane region" description="Helical" evidence="1">
    <location>
        <begin position="312"/>
        <end position="334"/>
    </location>
</feature>
<name>A0A3B0SXN0_9ZZZZ</name>
<proteinExistence type="predicted"/>